<organism evidence="1 2">
    <name type="scientific">Photobacterium malacitanum</name>
    <dbReference type="NCBI Taxonomy" id="2204294"/>
    <lineage>
        <taxon>Bacteria</taxon>
        <taxon>Pseudomonadati</taxon>
        <taxon>Pseudomonadota</taxon>
        <taxon>Gammaproteobacteria</taxon>
        <taxon>Vibrionales</taxon>
        <taxon>Vibrionaceae</taxon>
        <taxon>Photobacterium</taxon>
    </lineage>
</organism>
<gene>
    <name evidence="1" type="ORF">PMAL9190_01509</name>
</gene>
<evidence type="ECO:0000313" key="1">
    <source>
        <dbReference type="EMBL" id="SMY34126.1"/>
    </source>
</evidence>
<evidence type="ECO:0008006" key="3">
    <source>
        <dbReference type="Google" id="ProtNLM"/>
    </source>
</evidence>
<evidence type="ECO:0000313" key="2">
    <source>
        <dbReference type="Proteomes" id="UP000195963"/>
    </source>
</evidence>
<dbReference type="AlphaFoldDB" id="A0A1Y6MC51"/>
<sequence>MILKEDKRLLEPDLKALIISKVIDNKKNKKNKINTIINEFTVSSFTRRVDLAIIKNNELHAYEVKSSADTLERLDGQIKEYIKHFDKVTIVADSKHISKILNITPEYISVWEVKDGKIKIKRRGRKKIITDKSVFIKYFSLNDLYKIIKNENIKINNNNNRDDLEALAITISIGKLREYAINTIKSKYKMTSNYFIKKISCGKIIPSDLLLLRLNDTIKNEVDINILNETIIRDLCQLKEEMDEIKY</sequence>
<proteinExistence type="predicted"/>
<reference evidence="2" key="1">
    <citation type="submission" date="2017-06" db="EMBL/GenBank/DDBJ databases">
        <authorList>
            <person name="Rodrigo-Torres L."/>
            <person name="Arahal R.D."/>
            <person name="Lucena T."/>
        </authorList>
    </citation>
    <scope>NUCLEOTIDE SEQUENCE [LARGE SCALE GENOMIC DNA]</scope>
    <source>
        <strain evidence="2">CECT 9190</strain>
    </source>
</reference>
<dbReference type="Proteomes" id="UP000195963">
    <property type="component" value="Unassembled WGS sequence"/>
</dbReference>
<dbReference type="NCBIfam" id="NF033832">
    <property type="entry name" value="sce7726_fam"/>
    <property type="match status" value="1"/>
</dbReference>
<protein>
    <recommendedName>
        <fullName evidence="3">Sce7726 family protein</fullName>
    </recommendedName>
</protein>
<dbReference type="EMBL" id="FYAK01000002">
    <property type="protein sequence ID" value="SMY34126.1"/>
    <property type="molecule type" value="Genomic_DNA"/>
</dbReference>
<name>A0A1Y6MC51_9GAMM</name>
<accession>A0A1Y6MC51</accession>
<dbReference type="InterPro" id="IPR047729">
    <property type="entry name" value="Sce7726-like"/>
</dbReference>
<keyword evidence="2" id="KW-1185">Reference proteome</keyword>
<dbReference type="RefSeq" id="WP_087844599.1">
    <property type="nucleotide sequence ID" value="NZ_FYAK01000002.1"/>
</dbReference>